<sequence>MYKKILQETGHRDSPLPAGPWMMTQKWDDLLFLHLPASPETIRRYVPDQMELDTYDGEAWVSIIPFKISDMRIRLLPSFPYIRKFLELNVRTYVKRDGIPGIYFFSLDAEKLLPVLGARMGTLPYYYANMGMKKRGDWFHYHSKRHGNRELAFKGRYRPMSESRFPEKGTLDHWLLERYYLWTQVKDHVFTVGIHHLPWKVADAEAIIEKQGLTPFLPAEATGNRMLLHYAHSRRVLFWPLKKA</sequence>
<keyword evidence="2" id="KW-1185">Reference proteome</keyword>
<name>A0ABV7CQI5_9BACI</name>
<organism evidence="1 2">
    <name type="scientific">Virgibacillus xinjiangensis</name>
    <dbReference type="NCBI Taxonomy" id="393090"/>
    <lineage>
        <taxon>Bacteria</taxon>
        <taxon>Bacillati</taxon>
        <taxon>Bacillota</taxon>
        <taxon>Bacilli</taxon>
        <taxon>Bacillales</taxon>
        <taxon>Bacillaceae</taxon>
        <taxon>Virgibacillus</taxon>
    </lineage>
</organism>
<comment type="caution">
    <text evidence="1">The sequence shown here is derived from an EMBL/GenBank/DDBJ whole genome shotgun (WGS) entry which is preliminary data.</text>
</comment>
<proteinExistence type="predicted"/>
<accession>A0ABV7CQI5</accession>
<dbReference type="PANTHER" id="PTHR39186">
    <property type="entry name" value="DUF2071 FAMILY PROTEIN"/>
    <property type="match status" value="1"/>
</dbReference>
<dbReference type="SUPFAM" id="SSF160104">
    <property type="entry name" value="Acetoacetate decarboxylase-like"/>
    <property type="match status" value="1"/>
</dbReference>
<evidence type="ECO:0000313" key="1">
    <source>
        <dbReference type="EMBL" id="MFC3038677.1"/>
    </source>
</evidence>
<dbReference type="PANTHER" id="PTHR39186:SF1">
    <property type="entry name" value="DUF2071 DOMAIN-CONTAINING PROTEIN"/>
    <property type="match status" value="1"/>
</dbReference>
<protein>
    <submittedName>
        <fullName evidence="1">YqjF family protein</fullName>
    </submittedName>
</protein>
<dbReference type="InterPro" id="IPR018644">
    <property type="entry name" value="DUF2071"/>
</dbReference>
<dbReference type="Pfam" id="PF09844">
    <property type="entry name" value="DUF2071"/>
    <property type="match status" value="1"/>
</dbReference>
<reference evidence="2" key="1">
    <citation type="journal article" date="2019" name="Int. J. Syst. Evol. Microbiol.">
        <title>The Global Catalogue of Microorganisms (GCM) 10K type strain sequencing project: providing services to taxonomists for standard genome sequencing and annotation.</title>
        <authorList>
            <consortium name="The Broad Institute Genomics Platform"/>
            <consortium name="The Broad Institute Genome Sequencing Center for Infectious Disease"/>
            <person name="Wu L."/>
            <person name="Ma J."/>
        </authorList>
    </citation>
    <scope>NUCLEOTIDE SEQUENCE [LARGE SCALE GENOMIC DNA]</scope>
    <source>
        <strain evidence="2">KCTC 13128</strain>
    </source>
</reference>
<evidence type="ECO:0000313" key="2">
    <source>
        <dbReference type="Proteomes" id="UP001595279"/>
    </source>
</evidence>
<gene>
    <name evidence="1" type="ORF">ACFOGI_00230</name>
</gene>
<dbReference type="InterPro" id="IPR023375">
    <property type="entry name" value="ADC_dom_sf"/>
</dbReference>
<dbReference type="EMBL" id="JBHRSA010000003">
    <property type="protein sequence ID" value="MFC3038677.1"/>
    <property type="molecule type" value="Genomic_DNA"/>
</dbReference>
<dbReference type="RefSeq" id="WP_390266656.1">
    <property type="nucleotide sequence ID" value="NZ_JBHRSA010000003.1"/>
</dbReference>
<dbReference type="Proteomes" id="UP001595279">
    <property type="component" value="Unassembled WGS sequence"/>
</dbReference>
<dbReference type="Gene3D" id="2.40.400.10">
    <property type="entry name" value="Acetoacetate decarboxylase-like"/>
    <property type="match status" value="1"/>
</dbReference>